<evidence type="ECO:0000313" key="21">
    <source>
        <dbReference type="Proteomes" id="UP000536179"/>
    </source>
</evidence>
<keyword evidence="5 20" id="KW-0808">Transferase</keyword>
<evidence type="ECO:0000256" key="19">
    <source>
        <dbReference type="SAM" id="Phobius"/>
    </source>
</evidence>
<keyword evidence="9 17" id="KW-0067">ATP-binding</keyword>
<keyword evidence="10 19" id="KW-1133">Transmembrane helix</keyword>
<accession>A0A7W5E0S1</accession>
<feature type="transmembrane region" description="Helical" evidence="19">
    <location>
        <begin position="26"/>
        <end position="45"/>
    </location>
</feature>
<dbReference type="InterPro" id="IPR036945">
    <property type="entry name" value="DAGK_sf"/>
</dbReference>
<evidence type="ECO:0000256" key="10">
    <source>
        <dbReference type="ARBA" id="ARBA00022989"/>
    </source>
</evidence>
<evidence type="ECO:0000256" key="14">
    <source>
        <dbReference type="ARBA" id="ARBA00023264"/>
    </source>
</evidence>
<evidence type="ECO:0000256" key="12">
    <source>
        <dbReference type="ARBA" id="ARBA00023136"/>
    </source>
</evidence>
<dbReference type="RefSeq" id="WP_184306036.1">
    <property type="nucleotide sequence ID" value="NZ_JACHXU010000012.1"/>
</dbReference>
<comment type="similarity">
    <text evidence="2">Belongs to the bacterial diacylglycerol kinase family.</text>
</comment>
<evidence type="ECO:0000256" key="15">
    <source>
        <dbReference type="PIRSR" id="PIRSR600829-1"/>
    </source>
</evidence>
<dbReference type="PANTHER" id="PTHR34299">
    <property type="entry name" value="DIACYLGLYCEROL KINASE"/>
    <property type="match status" value="1"/>
</dbReference>
<evidence type="ECO:0000256" key="1">
    <source>
        <dbReference type="ARBA" id="ARBA00004651"/>
    </source>
</evidence>
<dbReference type="Proteomes" id="UP000536179">
    <property type="component" value="Unassembled WGS sequence"/>
</dbReference>
<evidence type="ECO:0000256" key="11">
    <source>
        <dbReference type="ARBA" id="ARBA00023098"/>
    </source>
</evidence>
<organism evidence="20 21">
    <name type="scientific">Aporhodopirellula rubra</name>
    <dbReference type="NCBI Taxonomy" id="980271"/>
    <lineage>
        <taxon>Bacteria</taxon>
        <taxon>Pseudomonadati</taxon>
        <taxon>Planctomycetota</taxon>
        <taxon>Planctomycetia</taxon>
        <taxon>Pirellulales</taxon>
        <taxon>Pirellulaceae</taxon>
        <taxon>Aporhodopirellula</taxon>
    </lineage>
</organism>
<evidence type="ECO:0000256" key="9">
    <source>
        <dbReference type="ARBA" id="ARBA00022840"/>
    </source>
</evidence>
<comment type="subcellular location">
    <subcellularLocation>
        <location evidence="1">Cell membrane</location>
        <topology evidence="1">Multi-pass membrane protein</topology>
    </subcellularLocation>
</comment>
<keyword evidence="7 17" id="KW-0547">Nucleotide-binding</keyword>
<evidence type="ECO:0000256" key="13">
    <source>
        <dbReference type="ARBA" id="ARBA00023209"/>
    </source>
</evidence>
<keyword evidence="18" id="KW-0479">Metal-binding</keyword>
<evidence type="ECO:0000256" key="7">
    <source>
        <dbReference type="ARBA" id="ARBA00022741"/>
    </source>
</evidence>
<evidence type="ECO:0000256" key="17">
    <source>
        <dbReference type="PIRSR" id="PIRSR600829-3"/>
    </source>
</evidence>
<gene>
    <name evidence="20" type="ORF">FHS27_003559</name>
</gene>
<evidence type="ECO:0000256" key="8">
    <source>
        <dbReference type="ARBA" id="ARBA00022777"/>
    </source>
</evidence>
<dbReference type="CDD" id="cd14265">
    <property type="entry name" value="UDPK_IM_like"/>
    <property type="match status" value="1"/>
</dbReference>
<dbReference type="EC" id="2.7.1.107" evidence="20"/>
<dbReference type="Gene3D" id="1.10.287.3610">
    <property type="match status" value="1"/>
</dbReference>
<keyword evidence="13" id="KW-0594">Phospholipid biosynthesis</keyword>
<feature type="binding site" evidence="18">
    <location>
        <position position="71"/>
    </location>
    <ligand>
        <name>a divalent metal cation</name>
        <dbReference type="ChEBI" id="CHEBI:60240"/>
    </ligand>
</feature>
<feature type="transmembrane region" description="Helical" evidence="19">
    <location>
        <begin position="51"/>
        <end position="77"/>
    </location>
</feature>
<dbReference type="InterPro" id="IPR033717">
    <property type="entry name" value="UDPK"/>
</dbReference>
<keyword evidence="8 20" id="KW-0418">Kinase</keyword>
<comment type="caution">
    <text evidence="20">The sequence shown here is derived from an EMBL/GenBank/DDBJ whole genome shotgun (WGS) entry which is preliminary data.</text>
</comment>
<evidence type="ECO:0000256" key="3">
    <source>
        <dbReference type="ARBA" id="ARBA00022475"/>
    </source>
</evidence>
<dbReference type="InterPro" id="IPR000829">
    <property type="entry name" value="DAGK"/>
</dbReference>
<feature type="binding site" evidence="17">
    <location>
        <position position="71"/>
    </location>
    <ligand>
        <name>ATP</name>
        <dbReference type="ChEBI" id="CHEBI:30616"/>
    </ligand>
</feature>
<dbReference type="Pfam" id="PF01219">
    <property type="entry name" value="DAGK_prokar"/>
    <property type="match status" value="1"/>
</dbReference>
<reference evidence="20 21" key="1">
    <citation type="submission" date="2020-08" db="EMBL/GenBank/DDBJ databases">
        <title>Genomic Encyclopedia of Type Strains, Phase III (KMG-III): the genomes of soil and plant-associated and newly described type strains.</title>
        <authorList>
            <person name="Whitman W."/>
        </authorList>
    </citation>
    <scope>NUCLEOTIDE SEQUENCE [LARGE SCALE GENOMIC DNA]</scope>
    <source>
        <strain evidence="20 21">CECT 8075</strain>
    </source>
</reference>
<evidence type="ECO:0000256" key="5">
    <source>
        <dbReference type="ARBA" id="ARBA00022679"/>
    </source>
</evidence>
<protein>
    <submittedName>
        <fullName evidence="20">Diacylglycerol kinase (ATP)</fullName>
        <ecNumber evidence="20">2.7.1.107</ecNumber>
    </submittedName>
</protein>
<evidence type="ECO:0000256" key="16">
    <source>
        <dbReference type="PIRSR" id="PIRSR600829-2"/>
    </source>
</evidence>
<keyword evidence="21" id="KW-1185">Reference proteome</keyword>
<keyword evidence="3" id="KW-1003">Cell membrane</keyword>
<keyword evidence="6 19" id="KW-0812">Transmembrane</keyword>
<sequence>MLRAWSNKFRVAFSGLFWAVRDQNSFYVHLSVTAVVLVLAGVLRLPQWQWVALFFAIGGVLTAELLNTAVELLVGVVHPERDPRIGRALDVAAAAVLMASITAIGIGLMIFGPAVYEQIWAN</sequence>
<evidence type="ECO:0000313" key="20">
    <source>
        <dbReference type="EMBL" id="MBB3207732.1"/>
    </source>
</evidence>
<dbReference type="GO" id="GO:0008654">
    <property type="term" value="P:phospholipid biosynthetic process"/>
    <property type="evidence" value="ECO:0007669"/>
    <property type="project" value="UniProtKB-KW"/>
</dbReference>
<evidence type="ECO:0000256" key="6">
    <source>
        <dbReference type="ARBA" id="ARBA00022692"/>
    </source>
</evidence>
<dbReference type="AlphaFoldDB" id="A0A7W5E0S1"/>
<keyword evidence="12 19" id="KW-0472">Membrane</keyword>
<dbReference type="GO" id="GO:0005524">
    <property type="term" value="F:ATP binding"/>
    <property type="evidence" value="ECO:0007669"/>
    <property type="project" value="UniProtKB-KW"/>
</dbReference>
<proteinExistence type="inferred from homology"/>
<keyword evidence="18" id="KW-0460">Magnesium</keyword>
<dbReference type="GO" id="GO:0004143">
    <property type="term" value="F:ATP-dependent diacylglycerol kinase activity"/>
    <property type="evidence" value="ECO:0007669"/>
    <property type="project" value="UniProtKB-EC"/>
</dbReference>
<dbReference type="EMBL" id="JACHXU010000012">
    <property type="protein sequence ID" value="MBB3207732.1"/>
    <property type="molecule type" value="Genomic_DNA"/>
</dbReference>
<keyword evidence="4" id="KW-0444">Lipid biosynthesis</keyword>
<feature type="binding site" evidence="16">
    <location>
        <position position="64"/>
    </location>
    <ligand>
        <name>substrate</name>
    </ligand>
</feature>
<evidence type="ECO:0000256" key="4">
    <source>
        <dbReference type="ARBA" id="ARBA00022516"/>
    </source>
</evidence>
<feature type="transmembrane region" description="Helical" evidence="19">
    <location>
        <begin position="89"/>
        <end position="116"/>
    </location>
</feature>
<evidence type="ECO:0000256" key="2">
    <source>
        <dbReference type="ARBA" id="ARBA00005967"/>
    </source>
</evidence>
<feature type="active site" description="Proton acceptor" evidence="15">
    <location>
        <position position="64"/>
    </location>
</feature>
<dbReference type="GO" id="GO:0005886">
    <property type="term" value="C:plasma membrane"/>
    <property type="evidence" value="ECO:0007669"/>
    <property type="project" value="UniProtKB-SubCell"/>
</dbReference>
<keyword evidence="14" id="KW-1208">Phospholipid metabolism</keyword>
<dbReference type="PANTHER" id="PTHR34299:SF1">
    <property type="entry name" value="DIACYLGLYCEROL KINASE"/>
    <property type="match status" value="1"/>
</dbReference>
<evidence type="ECO:0000256" key="18">
    <source>
        <dbReference type="PIRSR" id="PIRSR600829-4"/>
    </source>
</evidence>
<comment type="cofactor">
    <cofactor evidence="18">
        <name>Mg(2+)</name>
        <dbReference type="ChEBI" id="CHEBI:18420"/>
    </cofactor>
    <text evidence="18">Mn(2+), Zn(2+), Cd(2+) and Co(2+) support activity to lesser extents.</text>
</comment>
<keyword evidence="11" id="KW-0443">Lipid metabolism</keyword>
<name>A0A7W5E0S1_9BACT</name>
<dbReference type="GO" id="GO:0046872">
    <property type="term" value="F:metal ion binding"/>
    <property type="evidence" value="ECO:0007669"/>
    <property type="project" value="UniProtKB-KW"/>
</dbReference>